<protein>
    <submittedName>
        <fullName evidence="1">Uncharacterized protein</fullName>
    </submittedName>
</protein>
<gene>
    <name evidence="1" type="ORF">Ocin01_07604</name>
</gene>
<dbReference type="EMBL" id="LJIJ01000301">
    <property type="protein sequence ID" value="ODM99075.1"/>
    <property type="molecule type" value="Genomic_DNA"/>
</dbReference>
<comment type="caution">
    <text evidence="1">The sequence shown here is derived from an EMBL/GenBank/DDBJ whole genome shotgun (WGS) entry which is preliminary data.</text>
</comment>
<proteinExistence type="predicted"/>
<accession>A0A1D2N2E5</accession>
<name>A0A1D2N2E5_ORCCI</name>
<keyword evidence="2" id="KW-1185">Reference proteome</keyword>
<organism evidence="1 2">
    <name type="scientific">Orchesella cincta</name>
    <name type="common">Springtail</name>
    <name type="synonym">Podura cincta</name>
    <dbReference type="NCBI Taxonomy" id="48709"/>
    <lineage>
        <taxon>Eukaryota</taxon>
        <taxon>Metazoa</taxon>
        <taxon>Ecdysozoa</taxon>
        <taxon>Arthropoda</taxon>
        <taxon>Hexapoda</taxon>
        <taxon>Collembola</taxon>
        <taxon>Entomobryomorpha</taxon>
        <taxon>Entomobryoidea</taxon>
        <taxon>Orchesellidae</taxon>
        <taxon>Orchesellinae</taxon>
        <taxon>Orchesella</taxon>
    </lineage>
</organism>
<dbReference type="AlphaFoldDB" id="A0A1D2N2E5"/>
<evidence type="ECO:0000313" key="1">
    <source>
        <dbReference type="EMBL" id="ODM99075.1"/>
    </source>
</evidence>
<sequence>MYPEGNIFTNFRNWNNEVITAARIISKTEEIWVSYKEEIIKESIKLKLELTKNRGLGYERFKQVFDPLPMTEQREDFMRFFGAWAIKFDAFFLRVVQVITDLKEFDRVRESSDGIRSTLKDLQLMKYADIKKKRVNCEKDLEKILQLKSIMNGLQAKWKELEKSLDEEIEGIVKRTSDAGTESRN</sequence>
<reference evidence="1 2" key="1">
    <citation type="journal article" date="2016" name="Genome Biol. Evol.">
        <title>Gene Family Evolution Reflects Adaptation to Soil Environmental Stressors in the Genome of the Collembolan Orchesella cincta.</title>
        <authorList>
            <person name="Faddeeva-Vakhrusheva A."/>
            <person name="Derks M.F."/>
            <person name="Anvar S.Y."/>
            <person name="Agamennone V."/>
            <person name="Suring W."/>
            <person name="Smit S."/>
            <person name="van Straalen N.M."/>
            <person name="Roelofs D."/>
        </authorList>
    </citation>
    <scope>NUCLEOTIDE SEQUENCE [LARGE SCALE GENOMIC DNA]</scope>
    <source>
        <tissue evidence="1">Mixed pool</tissue>
    </source>
</reference>
<dbReference type="Proteomes" id="UP000094527">
    <property type="component" value="Unassembled WGS sequence"/>
</dbReference>
<evidence type="ECO:0000313" key="2">
    <source>
        <dbReference type="Proteomes" id="UP000094527"/>
    </source>
</evidence>